<dbReference type="InterPro" id="IPR036772">
    <property type="entry name" value="SRCR-like_dom_sf"/>
</dbReference>
<keyword evidence="3" id="KW-1015">Disulfide bond</keyword>
<dbReference type="InterPro" id="IPR039448">
    <property type="entry name" value="Beta_helix"/>
</dbReference>
<dbReference type="OrthoDB" id="536948at2759"/>
<gene>
    <name evidence="8" type="primary">LOC109481819</name>
</gene>
<keyword evidence="2" id="KW-0677">Repeat</keyword>
<dbReference type="GeneID" id="109481819"/>
<comment type="caution">
    <text evidence="5">Lacks conserved residue(s) required for the propagation of feature annotation.</text>
</comment>
<evidence type="ECO:0000256" key="1">
    <source>
        <dbReference type="ARBA" id="ARBA00022729"/>
    </source>
</evidence>
<keyword evidence="1" id="KW-0732">Signal</keyword>
<evidence type="ECO:0000313" key="7">
    <source>
        <dbReference type="Proteomes" id="UP000515135"/>
    </source>
</evidence>
<dbReference type="PROSITE" id="PS50287">
    <property type="entry name" value="SRCR_2"/>
    <property type="match status" value="1"/>
</dbReference>
<dbReference type="PANTHER" id="PTHR47653:SF1">
    <property type="entry name" value="DELETED IN MALIGNANT BRAIN TUMORS 1 PROTEIN"/>
    <property type="match status" value="1"/>
</dbReference>
<dbReference type="PANTHER" id="PTHR47653">
    <property type="entry name" value="PROTEIN BARK BEETLE"/>
    <property type="match status" value="1"/>
</dbReference>
<proteinExistence type="predicted"/>
<evidence type="ECO:0000256" key="5">
    <source>
        <dbReference type="PROSITE-ProRule" id="PRU00196"/>
    </source>
</evidence>
<keyword evidence="4" id="KW-0325">Glycoprotein</keyword>
<dbReference type="Gene3D" id="2.160.20.10">
    <property type="entry name" value="Single-stranded right-handed beta-helix, Pectin lyase-like"/>
    <property type="match status" value="2"/>
</dbReference>
<evidence type="ECO:0000256" key="2">
    <source>
        <dbReference type="ARBA" id="ARBA00022737"/>
    </source>
</evidence>
<evidence type="ECO:0000256" key="4">
    <source>
        <dbReference type="ARBA" id="ARBA00023180"/>
    </source>
</evidence>
<dbReference type="RefSeq" id="XP_019639982.1">
    <property type="nucleotide sequence ID" value="XM_019784423.1"/>
</dbReference>
<dbReference type="InterPro" id="IPR011050">
    <property type="entry name" value="Pectin_lyase_fold/virulence"/>
</dbReference>
<dbReference type="InterPro" id="IPR006626">
    <property type="entry name" value="PbH1"/>
</dbReference>
<dbReference type="Pfam" id="PF13229">
    <property type="entry name" value="Beta_helix"/>
    <property type="match status" value="2"/>
</dbReference>
<reference evidence="8" key="1">
    <citation type="submission" date="2025-08" db="UniProtKB">
        <authorList>
            <consortium name="RefSeq"/>
        </authorList>
    </citation>
    <scope>IDENTIFICATION</scope>
    <source>
        <tissue evidence="8">Gonad</tissue>
    </source>
</reference>
<keyword evidence="7" id="KW-1185">Reference proteome</keyword>
<dbReference type="InterPro" id="IPR053243">
    <property type="entry name" value="SJ_maturation_regulator"/>
</dbReference>
<dbReference type="SUPFAM" id="SSF56487">
    <property type="entry name" value="SRCR-like"/>
    <property type="match status" value="1"/>
</dbReference>
<dbReference type="InterPro" id="IPR001190">
    <property type="entry name" value="SRCR"/>
</dbReference>
<name>A0A6P5A9G4_BRABE</name>
<dbReference type="SMART" id="SM00710">
    <property type="entry name" value="PbH1"/>
    <property type="match status" value="11"/>
</dbReference>
<dbReference type="Gene3D" id="3.10.250.10">
    <property type="entry name" value="SRCR-like domain"/>
    <property type="match status" value="1"/>
</dbReference>
<dbReference type="InterPro" id="IPR012334">
    <property type="entry name" value="Pectin_lyas_fold"/>
</dbReference>
<dbReference type="SMART" id="SM00202">
    <property type="entry name" value="SR"/>
    <property type="match status" value="1"/>
</dbReference>
<dbReference type="Pfam" id="PF00530">
    <property type="entry name" value="SRCR"/>
    <property type="match status" value="1"/>
</dbReference>
<sequence length="1208" mass="133484">MSSDPWYGNAPMVFQVRDGTTEAAHFLDDGSRVTAERKTLSTGQNNVWLRFQSAYYSEDRFTIVLTSQDTAGSPVMIEDCKVPNGIHLSGYKRAVKITGTEISSSQGAGLISDGKGDLSVAQTTFTGNSNGIVVVRRNAFDTANIDIKNVTFHYTRKVSLRLENPTGVQLSVADSQFIQNLGESIVVSNFEAIESTIINNTFSKNSDACIVFFKQDSTDHPFEVVIKDNLFVQNRGPRIVHLDIPENTDKSVTSVVEFEDNILDANKVVNPFQTAYGCSRRCHYAVLVIHDLATTLQGNVFTNSAARYQLSTTGPASPQPMNATYNYWGTTEQMDIARSIYGRFQRYTLREISYSPYFLSPTKTNTSAPSAPVWPDFYRADSIGGVVQGNLSLSAAGGPYYVSRDIIIPSDSSLYIEPGTTLEFAQDVGLFVQGRLVANGSEEERCRFMPVRRANSSTPSGEEDFIRLVGGNHTREGFVQVFTNESWQAVCRDDDWLVKDSEKVCQYLGYRGIETDVLDKRQSFQSTWQRNLTCGDLFEEGQTRCLYPINSTECASVLYVVCEEAPWLGLHFTLTAAPSVLSNADVTGSRTGLRIDFHRHRMSNIRVRDVQDNGIILRHRDALRTPSLCDNCSIKDIRGHGIQVYSSSSSLIRQISIQNVVGNGIDIRGFTPEDVLSATSLTPLSARHSICSGNRALDVGERVIVELEGVDSCVEFWSTVPDNVISVQAMFKNSNAMLSLSVHDGGSADSGQEWTLGDDEESDVFVSTGQTIALVYGGSGPDNKTYLLIETLPNGDRQQYLVDEGMDRGMIIEDTTAYNSGIGFFLDQSEENNLRRLLIVNSSAMYCNQGMELVNVSADVIVKESTLKENNGSGITVEEVTRNGASISINASEISWNGEAGLEMTFSDSTYKKGIAVSGCRFEGNVLAALSIVLEETQGSGDHLVSLSFNTFHDAGYPAMRLEGSSAEWNIMGNTFSNNSIAMMEISGDMSTWNFEQNSFIRNRVERSLIITFDLSSSEVTLEGNTFRDNEIENGGVVDVSGFDNNCTISSNTFKNNSGRYVIDIAVSGHFVDGTILPMVAVFDNRLEGNIFNQSLEIYGCTVFVEVTQNIQIFQFNRLDNPQVNWELCMEGSHALSDSVFEAPLNWWGSSDAATIRKRIFDFDDWNDHPIVDFSPFLISAEGNMSRHWVRMSEIGGRIFDSVTLTIE</sequence>
<dbReference type="Proteomes" id="UP000515135">
    <property type="component" value="Unplaced"/>
</dbReference>
<accession>A0A6P5A9G4</accession>
<protein>
    <submittedName>
        <fullName evidence="8">Protein bark beetle-like</fullName>
    </submittedName>
</protein>
<dbReference type="AlphaFoldDB" id="A0A6P5A9G4"/>
<feature type="domain" description="SRCR" evidence="6">
    <location>
        <begin position="466"/>
        <end position="563"/>
    </location>
</feature>
<dbReference type="GO" id="GO:0045217">
    <property type="term" value="P:cell-cell junction maintenance"/>
    <property type="evidence" value="ECO:0007669"/>
    <property type="project" value="TreeGrafter"/>
</dbReference>
<evidence type="ECO:0000259" key="6">
    <source>
        <dbReference type="PROSITE" id="PS50287"/>
    </source>
</evidence>
<evidence type="ECO:0000256" key="3">
    <source>
        <dbReference type="ARBA" id="ARBA00023157"/>
    </source>
</evidence>
<evidence type="ECO:0000313" key="8">
    <source>
        <dbReference type="RefSeq" id="XP_019639982.1"/>
    </source>
</evidence>
<organism evidence="7 8">
    <name type="scientific">Branchiostoma belcheri</name>
    <name type="common">Amphioxus</name>
    <dbReference type="NCBI Taxonomy" id="7741"/>
    <lineage>
        <taxon>Eukaryota</taxon>
        <taxon>Metazoa</taxon>
        <taxon>Chordata</taxon>
        <taxon>Cephalochordata</taxon>
        <taxon>Leptocardii</taxon>
        <taxon>Amphioxiformes</taxon>
        <taxon>Branchiostomatidae</taxon>
        <taxon>Branchiostoma</taxon>
    </lineage>
</organism>
<dbReference type="SUPFAM" id="SSF51126">
    <property type="entry name" value="Pectin lyase-like"/>
    <property type="match status" value="3"/>
</dbReference>
<dbReference type="GO" id="GO:0016020">
    <property type="term" value="C:membrane"/>
    <property type="evidence" value="ECO:0007669"/>
    <property type="project" value="InterPro"/>
</dbReference>
<dbReference type="KEGG" id="bbel:109481819"/>